<keyword evidence="3" id="KW-1185">Reference proteome</keyword>
<dbReference type="EMBL" id="KK365145">
    <property type="protein sequence ID" value="KCZ81285.1"/>
    <property type="molecule type" value="Genomic_DNA"/>
</dbReference>
<dbReference type="OrthoDB" id="10289806at2759"/>
<name>A0A059F258_9MICR</name>
<proteinExistence type="predicted"/>
<dbReference type="HOGENOM" id="CLU_1643280_0_0_1"/>
<gene>
    <name evidence="2" type="ORF">H312_01281</name>
</gene>
<feature type="chain" id="PRO_5001571887" description="GINS subunit domain-containing protein" evidence="1">
    <location>
        <begin position="19"/>
        <end position="161"/>
    </location>
</feature>
<keyword evidence="1" id="KW-0732">Signal</keyword>
<reference evidence="3" key="1">
    <citation type="submission" date="2013-02" db="EMBL/GenBank/DDBJ databases">
        <authorList>
            <consortium name="The Broad Institute Genome Sequencing Platform"/>
            <person name="Cuomo C."/>
            <person name="Becnel J."/>
            <person name="Sanscrainte N."/>
            <person name="Walker B."/>
            <person name="Young S.K."/>
            <person name="Zeng Q."/>
            <person name="Gargeya S."/>
            <person name="Fitzgerald M."/>
            <person name="Haas B."/>
            <person name="Abouelleil A."/>
            <person name="Alvarado L."/>
            <person name="Arachchi H.M."/>
            <person name="Berlin A.M."/>
            <person name="Chapman S.B."/>
            <person name="Dewar J."/>
            <person name="Goldberg J."/>
            <person name="Griggs A."/>
            <person name="Gujja S."/>
            <person name="Hansen M."/>
            <person name="Howarth C."/>
            <person name="Imamovic A."/>
            <person name="Larimer J."/>
            <person name="McCowan C."/>
            <person name="Murphy C."/>
            <person name="Neiman D."/>
            <person name="Pearson M."/>
            <person name="Priest M."/>
            <person name="Roberts A."/>
            <person name="Saif S."/>
            <person name="Shea T."/>
            <person name="Sisk P."/>
            <person name="Sykes S."/>
            <person name="Wortman J."/>
            <person name="Nusbaum C."/>
            <person name="Birren B."/>
        </authorList>
    </citation>
    <scope>NUCLEOTIDE SEQUENCE [LARGE SCALE GENOMIC DNA]</scope>
    <source>
        <strain evidence="3">PRA339</strain>
    </source>
</reference>
<feature type="signal peptide" evidence="1">
    <location>
        <begin position="1"/>
        <end position="18"/>
    </location>
</feature>
<organism evidence="2 3">
    <name type="scientific">Anncaliia algerae PRA339</name>
    <dbReference type="NCBI Taxonomy" id="1288291"/>
    <lineage>
        <taxon>Eukaryota</taxon>
        <taxon>Fungi</taxon>
        <taxon>Fungi incertae sedis</taxon>
        <taxon>Microsporidia</taxon>
        <taxon>Tubulinosematoidea</taxon>
        <taxon>Tubulinosematidae</taxon>
        <taxon>Anncaliia</taxon>
    </lineage>
</organism>
<dbReference type="VEuPathDB" id="MicrosporidiaDB:H312_01281"/>
<dbReference type="AlphaFoldDB" id="A0A059F258"/>
<evidence type="ECO:0000313" key="3">
    <source>
        <dbReference type="Proteomes" id="UP000030655"/>
    </source>
</evidence>
<sequence>MFFLLNCFFCASLNVIYPEFINDCLEESQKLNEISRYKPKLKKLHVVDVLSIMEYKHNDLFTTFKSKNSPKNVLMLGLYKKIINLAKDRLLARKISHEYFKNGIKSSYDDVKIQENHETVITDFKIRLDSFYTNVISRINKHTRKSYSSEELPSDCYDDSS</sequence>
<accession>A0A059F258</accession>
<reference evidence="2 3" key="2">
    <citation type="submission" date="2014-03" db="EMBL/GenBank/DDBJ databases">
        <title>The Genome Sequence of Anncaliia algerae insect isolate PRA339.</title>
        <authorList>
            <consortium name="The Broad Institute Genome Sequencing Platform"/>
            <consortium name="The Broad Institute Genome Sequencing Center for Infectious Disease"/>
            <person name="Cuomo C."/>
            <person name="Becnel J."/>
            <person name="Sanscrainte N."/>
            <person name="Walker B."/>
            <person name="Young S.K."/>
            <person name="Zeng Q."/>
            <person name="Gargeya S."/>
            <person name="Fitzgerald M."/>
            <person name="Haas B."/>
            <person name="Abouelleil A."/>
            <person name="Alvarado L."/>
            <person name="Arachchi H.M."/>
            <person name="Berlin A.M."/>
            <person name="Chapman S.B."/>
            <person name="Dewar J."/>
            <person name="Goldberg J."/>
            <person name="Griggs A."/>
            <person name="Gujja S."/>
            <person name="Hansen M."/>
            <person name="Howarth C."/>
            <person name="Imamovic A."/>
            <person name="Larimer J."/>
            <person name="McCowan C."/>
            <person name="Murphy C."/>
            <person name="Neiman D."/>
            <person name="Pearson M."/>
            <person name="Priest M."/>
            <person name="Roberts A."/>
            <person name="Saif S."/>
            <person name="Shea T."/>
            <person name="Sisk P."/>
            <person name="Sykes S."/>
            <person name="Wortman J."/>
            <person name="Nusbaum C."/>
            <person name="Birren B."/>
        </authorList>
    </citation>
    <scope>NUCLEOTIDE SEQUENCE [LARGE SCALE GENOMIC DNA]</scope>
    <source>
        <strain evidence="2 3">PRA339</strain>
    </source>
</reference>
<evidence type="ECO:0000256" key="1">
    <source>
        <dbReference type="SAM" id="SignalP"/>
    </source>
</evidence>
<evidence type="ECO:0000313" key="2">
    <source>
        <dbReference type="EMBL" id="KCZ81285.1"/>
    </source>
</evidence>
<evidence type="ECO:0008006" key="4">
    <source>
        <dbReference type="Google" id="ProtNLM"/>
    </source>
</evidence>
<protein>
    <recommendedName>
        <fullName evidence="4">GINS subunit domain-containing protein</fullName>
    </recommendedName>
</protein>
<dbReference type="Proteomes" id="UP000030655">
    <property type="component" value="Unassembled WGS sequence"/>
</dbReference>